<accession>A0ACB8WI19</accession>
<sequence>MTEVMNSLEPGTEDFSGGGAGADQDTVSEAVQEAPLHRGRADGWSRGGERRASSAGRRTSRALRTPKPGGRAPRNRLQVRTSVSVCFLWSEAERLISKLANHN</sequence>
<protein>
    <submittedName>
        <fullName evidence="1">Uncharacterized protein</fullName>
    </submittedName>
</protein>
<comment type="caution">
    <text evidence="1">The sequence shown here is derived from an EMBL/GenBank/DDBJ whole genome shotgun (WGS) entry which is preliminary data.</text>
</comment>
<evidence type="ECO:0000313" key="2">
    <source>
        <dbReference type="Proteomes" id="UP000831701"/>
    </source>
</evidence>
<organism evidence="1 2">
    <name type="scientific">Scortum barcoo</name>
    <name type="common">barcoo grunter</name>
    <dbReference type="NCBI Taxonomy" id="214431"/>
    <lineage>
        <taxon>Eukaryota</taxon>
        <taxon>Metazoa</taxon>
        <taxon>Chordata</taxon>
        <taxon>Craniata</taxon>
        <taxon>Vertebrata</taxon>
        <taxon>Euteleostomi</taxon>
        <taxon>Actinopterygii</taxon>
        <taxon>Neopterygii</taxon>
        <taxon>Teleostei</taxon>
        <taxon>Neoteleostei</taxon>
        <taxon>Acanthomorphata</taxon>
        <taxon>Eupercaria</taxon>
        <taxon>Centrarchiformes</taxon>
        <taxon>Terapontoidei</taxon>
        <taxon>Terapontidae</taxon>
        <taxon>Scortum</taxon>
    </lineage>
</organism>
<keyword evidence="2" id="KW-1185">Reference proteome</keyword>
<evidence type="ECO:0000313" key="1">
    <source>
        <dbReference type="EMBL" id="KAI3367394.1"/>
    </source>
</evidence>
<reference evidence="1" key="1">
    <citation type="submission" date="2022-04" db="EMBL/GenBank/DDBJ databases">
        <title>Jade perch genome.</title>
        <authorList>
            <person name="Chao B."/>
        </authorList>
    </citation>
    <scope>NUCLEOTIDE SEQUENCE</scope>
    <source>
        <strain evidence="1">CB-2022</strain>
    </source>
</reference>
<dbReference type="EMBL" id="CM041539">
    <property type="protein sequence ID" value="KAI3367394.1"/>
    <property type="molecule type" value="Genomic_DNA"/>
</dbReference>
<name>A0ACB8WI19_9TELE</name>
<proteinExistence type="predicted"/>
<dbReference type="Proteomes" id="UP000831701">
    <property type="component" value="Chromosome 9"/>
</dbReference>
<gene>
    <name evidence="1" type="ORF">L3Q82_026246</name>
</gene>